<proteinExistence type="predicted"/>
<dbReference type="PATRIC" id="fig|1227457.3.peg.3803"/>
<keyword evidence="3" id="KW-1185">Reference proteome</keyword>
<dbReference type="STRING" id="1227457.C451_19401"/>
<feature type="region of interest" description="Disordered" evidence="1">
    <location>
        <begin position="1"/>
        <end position="32"/>
    </location>
</feature>
<organism evidence="2 3">
    <name type="scientific">Halococcus thailandensis JCM 13552</name>
    <dbReference type="NCBI Taxonomy" id="1227457"/>
    <lineage>
        <taxon>Archaea</taxon>
        <taxon>Methanobacteriati</taxon>
        <taxon>Methanobacteriota</taxon>
        <taxon>Stenosarchaea group</taxon>
        <taxon>Halobacteria</taxon>
        <taxon>Halobacteriales</taxon>
        <taxon>Halococcaceae</taxon>
        <taxon>Halococcus</taxon>
    </lineage>
</organism>
<sequence length="133" mass="15053">MAANSDTGESPHDGDEQSTGQTESVELELPTADIERIEFEIEQNSDAEYASESVEEWIEHAVRMHFAWIDKEAERTEVNLRVNVPPVMARRAELEAESARQRGRDANIDEILLNNVSFEPEWAVGDELIEPES</sequence>
<accession>M0MU58</accession>
<dbReference type="RefSeq" id="WP_007743176.1">
    <property type="nucleotide sequence ID" value="NZ_AOMF01000175.1"/>
</dbReference>
<dbReference type="AlphaFoldDB" id="M0MU58"/>
<protein>
    <submittedName>
        <fullName evidence="2">Uncharacterized protein</fullName>
    </submittedName>
</protein>
<dbReference type="EMBL" id="AOMF01000175">
    <property type="protein sequence ID" value="EMA49272.1"/>
    <property type="molecule type" value="Genomic_DNA"/>
</dbReference>
<evidence type="ECO:0000313" key="2">
    <source>
        <dbReference type="EMBL" id="EMA49272.1"/>
    </source>
</evidence>
<gene>
    <name evidence="2" type="ORF">C451_19401</name>
</gene>
<dbReference type="OrthoDB" id="382539at2157"/>
<reference evidence="2 3" key="1">
    <citation type="journal article" date="2014" name="PLoS Genet.">
        <title>Phylogenetically driven sequencing of extremely halophilic archaea reveals strategies for static and dynamic osmo-response.</title>
        <authorList>
            <person name="Becker E.A."/>
            <person name="Seitzer P.M."/>
            <person name="Tritt A."/>
            <person name="Larsen D."/>
            <person name="Krusor M."/>
            <person name="Yao A.I."/>
            <person name="Wu D."/>
            <person name="Madern D."/>
            <person name="Eisen J.A."/>
            <person name="Darling A.E."/>
            <person name="Facciotti M.T."/>
        </authorList>
    </citation>
    <scope>NUCLEOTIDE SEQUENCE [LARGE SCALE GENOMIC DNA]</scope>
    <source>
        <strain evidence="2 3">JCM 13552</strain>
    </source>
</reference>
<comment type="caution">
    <text evidence="2">The sequence shown here is derived from an EMBL/GenBank/DDBJ whole genome shotgun (WGS) entry which is preliminary data.</text>
</comment>
<evidence type="ECO:0000313" key="3">
    <source>
        <dbReference type="Proteomes" id="UP000011680"/>
    </source>
</evidence>
<name>M0MU58_9EURY</name>
<dbReference type="Proteomes" id="UP000011680">
    <property type="component" value="Unassembled WGS sequence"/>
</dbReference>
<evidence type="ECO:0000256" key="1">
    <source>
        <dbReference type="SAM" id="MobiDB-lite"/>
    </source>
</evidence>